<dbReference type="FunFam" id="1.20.1310.10:FF:000001">
    <property type="entry name" value="Cullin 3"/>
    <property type="match status" value="1"/>
</dbReference>
<evidence type="ECO:0000313" key="15">
    <source>
        <dbReference type="EMBL" id="EGT41413.1"/>
    </source>
</evidence>
<dbReference type="InterPro" id="IPR016159">
    <property type="entry name" value="Cullin_repeat-like_dom_sf"/>
</dbReference>
<evidence type="ECO:0000256" key="12">
    <source>
        <dbReference type="RuleBase" id="RU003829"/>
    </source>
</evidence>
<dbReference type="GO" id="GO:0006511">
    <property type="term" value="P:ubiquitin-dependent protein catabolic process"/>
    <property type="evidence" value="ECO:0007669"/>
    <property type="project" value="InterPro"/>
</dbReference>
<dbReference type="SUPFAM" id="SSF75632">
    <property type="entry name" value="Cullin homology domain"/>
    <property type="match status" value="1"/>
</dbReference>
<sequence>MAVPEEKITLESTWSKIQPGLVKVFRRDPMDPKEYMSLYSCVYNYCTAMSNSNLGPTDYSTNNGKAKDAAKPPPPPTGNTEFIGRDMYNRLEDFVSTTCKELCKKCAELNGEALLEFYRSEWLAFIFSAKVMDGICAYLNRHWIRREQDEGRPAVFMIYTMALVMWKRDLFDPLEKKIIDACLALIHADRNGEAINNGLIRAVTDSLVELGSEDTEVKTTATKADDLRKLVFYKSCFEERFLATTEEFYASEAKEFLGRPDASCTDYMIKVETRIQQEEDRVHQCLHMSTNVHQADVCNRTMINDQLEFIQSHFGPLLVEQKDDHLGRMYNLCCRIPKGLDALRTALERHVIKEGLAAMEKEAEKAFNDPKLYTMTLLEVQERYHGLVTKSFKQESGFIAALDRAAVNFVNANAVTKRAPPSTQANKSSELISRYCDQLFKKSAKMPDEDQMDVLQSRVIVIFKYLEDKDIFLKFYTKMFSKRLINELSASDEAEQSFISKLTTCCGFEYTSRLSKMVQDLQVSKDLTTEFKDKNESALSVGKKSIEFNSLVLSSGSWPNFPDCPLTLPHSLQDTISMFTTYYQSKFTGRRLQWCYSQCRGEVTCTAFKGKKYVFAVTTPQMVTLLLFNEQDKYTTEQIRMATGMDLKHTQMIVQSLITNLVIKSDKPIEGDNLPMDATLTLNNGYANKKVKVDLSRMTMKAEAVKDSEMVQKSADEDRKNVISAAIVRIMKMRKTFVHAQLISEVIDQLKGRFKPKVDMIKRCIGTLMEKEYIRRSAEQKDLYEYMA</sequence>
<dbReference type="InterPro" id="IPR016158">
    <property type="entry name" value="Cullin_homology"/>
</dbReference>
<dbReference type="HOGENOM" id="CLU_004747_6_1_1"/>
<keyword evidence="8" id="KW-0832">Ubl conjugation</keyword>
<keyword evidence="5" id="KW-1017">Isopeptide bond</keyword>
<dbReference type="AlphaFoldDB" id="G0P035"/>
<keyword evidence="9" id="KW-0131">Cell cycle</keyword>
<evidence type="ECO:0000256" key="6">
    <source>
        <dbReference type="ARBA" id="ARBA00022618"/>
    </source>
</evidence>
<accession>G0P035</accession>
<keyword evidence="4" id="KW-0963">Cytoplasm</keyword>
<evidence type="ECO:0000256" key="11">
    <source>
        <dbReference type="PROSITE-ProRule" id="PRU00330"/>
    </source>
</evidence>
<evidence type="ECO:0000256" key="4">
    <source>
        <dbReference type="ARBA" id="ARBA00022490"/>
    </source>
</evidence>
<protein>
    <recommendedName>
        <fullName evidence="10">Cullin-1</fullName>
    </recommendedName>
</protein>
<dbReference type="InterPro" id="IPR001373">
    <property type="entry name" value="Cullin_N"/>
</dbReference>
<dbReference type="PROSITE" id="PS50069">
    <property type="entry name" value="CULLIN_2"/>
    <property type="match status" value="1"/>
</dbReference>
<comment type="subcellular location">
    <subcellularLocation>
        <location evidence="1">Cytoplasm</location>
    </subcellularLocation>
</comment>
<dbReference type="SUPFAM" id="SSF74788">
    <property type="entry name" value="Cullin repeat-like"/>
    <property type="match status" value="1"/>
</dbReference>
<keyword evidence="7" id="KW-0833">Ubl conjugation pathway</keyword>
<keyword evidence="16" id="KW-1185">Reference proteome</keyword>
<dbReference type="OrthoDB" id="27073at2759"/>
<evidence type="ECO:0000256" key="10">
    <source>
        <dbReference type="ARBA" id="ARBA00069612"/>
    </source>
</evidence>
<dbReference type="OMA" id="PFEESCT"/>
<proteinExistence type="inferred from homology"/>
<dbReference type="GO" id="GO:0005737">
    <property type="term" value="C:cytoplasm"/>
    <property type="evidence" value="ECO:0007669"/>
    <property type="project" value="UniProtKB-SubCell"/>
</dbReference>
<dbReference type="Gene3D" id="1.20.1310.10">
    <property type="entry name" value="Cullin Repeats"/>
    <property type="match status" value="4"/>
</dbReference>
<dbReference type="InterPro" id="IPR036388">
    <property type="entry name" value="WH-like_DNA-bd_sf"/>
</dbReference>
<dbReference type="FunFam" id="1.20.1310.10:FF:000026">
    <property type="entry name" value="Cullin 1"/>
    <property type="match status" value="1"/>
</dbReference>
<dbReference type="InterPro" id="IPR036390">
    <property type="entry name" value="WH_DNA-bd_sf"/>
</dbReference>
<feature type="region of interest" description="Disordered" evidence="13">
    <location>
        <begin position="59"/>
        <end position="79"/>
    </location>
</feature>
<gene>
    <name evidence="15" type="primary">Cbn-cul-6</name>
    <name evidence="15" type="ORF">CAEBREN_22881</name>
</gene>
<dbReference type="FunFam" id="1.10.10.10:FF:000014">
    <property type="entry name" value="Cullin 1"/>
    <property type="match status" value="1"/>
</dbReference>
<dbReference type="FunFam" id="3.30.230.130:FF:000003">
    <property type="entry name" value="Cullin 2"/>
    <property type="match status" value="1"/>
</dbReference>
<dbReference type="GO" id="GO:0019005">
    <property type="term" value="C:SCF ubiquitin ligase complex"/>
    <property type="evidence" value="ECO:0007669"/>
    <property type="project" value="UniProtKB-ARBA"/>
</dbReference>
<evidence type="ECO:0000259" key="14">
    <source>
        <dbReference type="PROSITE" id="PS50069"/>
    </source>
</evidence>
<dbReference type="PANTHER" id="PTHR11932">
    <property type="entry name" value="CULLIN"/>
    <property type="match status" value="1"/>
</dbReference>
<dbReference type="InParanoid" id="G0P035"/>
<dbReference type="GO" id="GO:0006950">
    <property type="term" value="P:response to stress"/>
    <property type="evidence" value="ECO:0007669"/>
    <property type="project" value="UniProtKB-ARBA"/>
</dbReference>
<dbReference type="FunFam" id="1.20.1310.10:FF:000029">
    <property type="entry name" value="Cullin homolog 1"/>
    <property type="match status" value="1"/>
</dbReference>
<dbReference type="EMBL" id="GL379995">
    <property type="protein sequence ID" value="EGT41413.1"/>
    <property type="molecule type" value="Genomic_DNA"/>
</dbReference>
<evidence type="ECO:0000313" key="16">
    <source>
        <dbReference type="Proteomes" id="UP000008068"/>
    </source>
</evidence>
<dbReference type="Pfam" id="PF00888">
    <property type="entry name" value="Cullin"/>
    <property type="match status" value="1"/>
</dbReference>
<dbReference type="GO" id="GO:0051301">
    <property type="term" value="P:cell division"/>
    <property type="evidence" value="ECO:0007669"/>
    <property type="project" value="UniProtKB-KW"/>
</dbReference>
<evidence type="ECO:0000256" key="7">
    <source>
        <dbReference type="ARBA" id="ARBA00022786"/>
    </source>
</evidence>
<dbReference type="InterPro" id="IPR045093">
    <property type="entry name" value="Cullin"/>
</dbReference>
<dbReference type="Pfam" id="PF26557">
    <property type="entry name" value="Cullin_AB"/>
    <property type="match status" value="1"/>
</dbReference>
<evidence type="ECO:0000256" key="1">
    <source>
        <dbReference type="ARBA" id="ARBA00004496"/>
    </source>
</evidence>
<evidence type="ECO:0000256" key="9">
    <source>
        <dbReference type="ARBA" id="ARBA00023306"/>
    </source>
</evidence>
<name>G0P035_CAEBE</name>
<dbReference type="Gene3D" id="3.30.230.130">
    <property type="entry name" value="Cullin, Chain C, Domain 2"/>
    <property type="match status" value="1"/>
</dbReference>
<dbReference type="eggNOG" id="KOG2166">
    <property type="taxonomic scope" value="Eukaryota"/>
</dbReference>
<dbReference type="InterPro" id="IPR059120">
    <property type="entry name" value="Cullin-like_AB"/>
</dbReference>
<evidence type="ECO:0000256" key="3">
    <source>
        <dbReference type="ARBA" id="ARBA00006019"/>
    </source>
</evidence>
<dbReference type="Gene3D" id="1.10.10.10">
    <property type="entry name" value="Winged helix-like DNA-binding domain superfamily/Winged helix DNA-binding domain"/>
    <property type="match status" value="1"/>
</dbReference>
<comment type="similarity">
    <text evidence="3 11 12">Belongs to the cullin family.</text>
</comment>
<keyword evidence="6" id="KW-0132">Cell division</keyword>
<reference evidence="16" key="1">
    <citation type="submission" date="2011-07" db="EMBL/GenBank/DDBJ databases">
        <authorList>
            <consortium name="Caenorhabditis brenneri Sequencing and Analysis Consortium"/>
            <person name="Wilson R.K."/>
        </authorList>
    </citation>
    <scope>NUCLEOTIDE SEQUENCE [LARGE SCALE GENOMIC DNA]</scope>
    <source>
        <strain evidence="16">PB2801</strain>
    </source>
</reference>
<evidence type="ECO:0000256" key="8">
    <source>
        <dbReference type="ARBA" id="ARBA00022843"/>
    </source>
</evidence>
<organism evidence="16">
    <name type="scientific">Caenorhabditis brenneri</name>
    <name type="common">Nematode worm</name>
    <dbReference type="NCBI Taxonomy" id="135651"/>
    <lineage>
        <taxon>Eukaryota</taxon>
        <taxon>Metazoa</taxon>
        <taxon>Ecdysozoa</taxon>
        <taxon>Nematoda</taxon>
        <taxon>Chromadorea</taxon>
        <taxon>Rhabditida</taxon>
        <taxon>Rhabditina</taxon>
        <taxon>Rhabditomorpha</taxon>
        <taxon>Rhabditoidea</taxon>
        <taxon>Rhabditidae</taxon>
        <taxon>Peloderinae</taxon>
        <taxon>Caenorhabditis</taxon>
    </lineage>
</organism>
<dbReference type="SMART" id="SM00884">
    <property type="entry name" value="Cullin_Nedd8"/>
    <property type="match status" value="1"/>
</dbReference>
<dbReference type="STRING" id="135651.G0P035"/>
<dbReference type="InterPro" id="IPR019559">
    <property type="entry name" value="Cullin_neddylation_domain"/>
</dbReference>
<dbReference type="FunFam" id="1.20.1310.10:FF:000002">
    <property type="entry name" value="cullin-3 isoform X1"/>
    <property type="match status" value="1"/>
</dbReference>
<dbReference type="Proteomes" id="UP000008068">
    <property type="component" value="Unassembled WGS sequence"/>
</dbReference>
<dbReference type="SUPFAM" id="SSF46785">
    <property type="entry name" value="Winged helix' DNA-binding domain"/>
    <property type="match status" value="1"/>
</dbReference>
<feature type="domain" description="Cullin family profile" evidence="14">
    <location>
        <begin position="427"/>
        <end position="658"/>
    </location>
</feature>
<evidence type="ECO:0000256" key="2">
    <source>
        <dbReference type="ARBA" id="ARBA00004906"/>
    </source>
</evidence>
<dbReference type="Pfam" id="PF10557">
    <property type="entry name" value="Cullin_Nedd8"/>
    <property type="match status" value="1"/>
</dbReference>
<dbReference type="GO" id="GO:0031625">
    <property type="term" value="F:ubiquitin protein ligase binding"/>
    <property type="evidence" value="ECO:0007669"/>
    <property type="project" value="InterPro"/>
</dbReference>
<dbReference type="SMART" id="SM00182">
    <property type="entry name" value="CULLIN"/>
    <property type="match status" value="1"/>
</dbReference>
<dbReference type="InterPro" id="IPR036317">
    <property type="entry name" value="Cullin_homology_sf"/>
</dbReference>
<comment type="pathway">
    <text evidence="2">Protein modification; protein ubiquitination.</text>
</comment>
<evidence type="ECO:0000256" key="13">
    <source>
        <dbReference type="SAM" id="MobiDB-lite"/>
    </source>
</evidence>
<evidence type="ECO:0000256" key="5">
    <source>
        <dbReference type="ARBA" id="ARBA00022499"/>
    </source>
</evidence>